<proteinExistence type="predicted"/>
<accession>A0A2P5DKN9</accession>
<reference evidence="3" key="1">
    <citation type="submission" date="2016-06" db="EMBL/GenBank/DDBJ databases">
        <title>Parallel loss of symbiosis genes in relatives of nitrogen-fixing non-legume Parasponia.</title>
        <authorList>
            <person name="Van Velzen R."/>
            <person name="Holmer R."/>
            <person name="Bu F."/>
            <person name="Rutten L."/>
            <person name="Van Zeijl A."/>
            <person name="Liu W."/>
            <person name="Santuari L."/>
            <person name="Cao Q."/>
            <person name="Sharma T."/>
            <person name="Shen D."/>
            <person name="Roswanjaya Y."/>
            <person name="Wardhani T."/>
            <person name="Kalhor M.S."/>
            <person name="Jansen J."/>
            <person name="Van den Hoogen J."/>
            <person name="Gungor B."/>
            <person name="Hartog M."/>
            <person name="Hontelez J."/>
            <person name="Verver J."/>
            <person name="Yang W.-C."/>
            <person name="Schijlen E."/>
            <person name="Repin R."/>
            <person name="Schilthuizen M."/>
            <person name="Schranz E."/>
            <person name="Heidstra R."/>
            <person name="Miyata K."/>
            <person name="Fedorova E."/>
            <person name="Kohlen W."/>
            <person name="Bisseling T."/>
            <person name="Smit S."/>
            <person name="Geurts R."/>
        </authorList>
    </citation>
    <scope>NUCLEOTIDE SEQUENCE [LARGE SCALE GENOMIC DNA]</scope>
    <source>
        <strain evidence="3">cv. WU1-14</strain>
    </source>
</reference>
<dbReference type="AlphaFoldDB" id="A0A2P5DKN9"/>
<dbReference type="PANTHER" id="PTHR47723:SF21">
    <property type="entry name" value="POLYNUCLEOTIDYL TRANSFERASE, RIBONUCLEASE H-LIKE SUPERFAMILY PROTEIN"/>
    <property type="match status" value="1"/>
</dbReference>
<dbReference type="InterPro" id="IPR044730">
    <property type="entry name" value="RNase_H-like_dom_plant"/>
</dbReference>
<feature type="domain" description="RNase H type-1" evidence="1">
    <location>
        <begin position="4"/>
        <end position="113"/>
    </location>
</feature>
<gene>
    <name evidence="2" type="ORF">PanWU01x14_054110</name>
</gene>
<dbReference type="GO" id="GO:0004523">
    <property type="term" value="F:RNA-DNA hybrid ribonuclease activity"/>
    <property type="evidence" value="ECO:0007669"/>
    <property type="project" value="InterPro"/>
</dbReference>
<comment type="caution">
    <text evidence="2">The sequence shown here is derived from an EMBL/GenBank/DDBJ whole genome shotgun (WGS) entry which is preliminary data.</text>
</comment>
<dbReference type="InterPro" id="IPR002156">
    <property type="entry name" value="RNaseH_domain"/>
</dbReference>
<evidence type="ECO:0000259" key="1">
    <source>
        <dbReference type="Pfam" id="PF13456"/>
    </source>
</evidence>
<evidence type="ECO:0000313" key="2">
    <source>
        <dbReference type="EMBL" id="PON73861.1"/>
    </source>
</evidence>
<protein>
    <recommendedName>
        <fullName evidence="1">RNase H type-1 domain-containing protein</fullName>
    </recommendedName>
</protein>
<dbReference type="Proteomes" id="UP000237105">
    <property type="component" value="Unassembled WGS sequence"/>
</dbReference>
<name>A0A2P5DKN9_PARAD</name>
<evidence type="ECO:0000313" key="3">
    <source>
        <dbReference type="Proteomes" id="UP000237105"/>
    </source>
</evidence>
<dbReference type="EMBL" id="JXTB01000031">
    <property type="protein sequence ID" value="PON73861.1"/>
    <property type="molecule type" value="Genomic_DNA"/>
</dbReference>
<dbReference type="CDD" id="cd06222">
    <property type="entry name" value="RNase_H_like"/>
    <property type="match status" value="1"/>
</dbReference>
<sequence length="122" mass="12997">MCYTSIGAIIHDHIGRVVFAGCMKIQSLFGPLTMELLAIREGTVLVSHFGLQIQMLKSDSSNVLLLVNSATDGLTTMDLITGPIKSVMSISGCGTCNFIPRSGSEAAHKLAKLSSAFTTLMY</sequence>
<dbReference type="InterPro" id="IPR053151">
    <property type="entry name" value="RNase_H-like"/>
</dbReference>
<keyword evidence="3" id="KW-1185">Reference proteome</keyword>
<dbReference type="Pfam" id="PF13456">
    <property type="entry name" value="RVT_3"/>
    <property type="match status" value="1"/>
</dbReference>
<dbReference type="GO" id="GO:0003676">
    <property type="term" value="F:nucleic acid binding"/>
    <property type="evidence" value="ECO:0007669"/>
    <property type="project" value="InterPro"/>
</dbReference>
<dbReference type="PANTHER" id="PTHR47723">
    <property type="entry name" value="OS05G0353850 PROTEIN"/>
    <property type="match status" value="1"/>
</dbReference>
<dbReference type="OrthoDB" id="1906820at2759"/>
<organism evidence="2 3">
    <name type="scientific">Parasponia andersonii</name>
    <name type="common">Sponia andersonii</name>
    <dbReference type="NCBI Taxonomy" id="3476"/>
    <lineage>
        <taxon>Eukaryota</taxon>
        <taxon>Viridiplantae</taxon>
        <taxon>Streptophyta</taxon>
        <taxon>Embryophyta</taxon>
        <taxon>Tracheophyta</taxon>
        <taxon>Spermatophyta</taxon>
        <taxon>Magnoliopsida</taxon>
        <taxon>eudicotyledons</taxon>
        <taxon>Gunneridae</taxon>
        <taxon>Pentapetalae</taxon>
        <taxon>rosids</taxon>
        <taxon>fabids</taxon>
        <taxon>Rosales</taxon>
        <taxon>Cannabaceae</taxon>
        <taxon>Parasponia</taxon>
    </lineage>
</organism>